<gene>
    <name evidence="1" type="ORF">S12H4_08581</name>
</gene>
<proteinExistence type="predicted"/>
<dbReference type="EMBL" id="BARW01003334">
    <property type="protein sequence ID" value="GAI65956.1"/>
    <property type="molecule type" value="Genomic_DNA"/>
</dbReference>
<evidence type="ECO:0000313" key="1">
    <source>
        <dbReference type="EMBL" id="GAI65956.1"/>
    </source>
</evidence>
<name>X1RG64_9ZZZZ</name>
<comment type="caution">
    <text evidence="1">The sequence shown here is derived from an EMBL/GenBank/DDBJ whole genome shotgun (WGS) entry which is preliminary data.</text>
</comment>
<organism evidence="1">
    <name type="scientific">marine sediment metagenome</name>
    <dbReference type="NCBI Taxonomy" id="412755"/>
    <lineage>
        <taxon>unclassified sequences</taxon>
        <taxon>metagenomes</taxon>
        <taxon>ecological metagenomes</taxon>
    </lineage>
</organism>
<feature type="non-terminal residue" evidence="1">
    <location>
        <position position="1"/>
    </location>
</feature>
<protein>
    <submittedName>
        <fullName evidence="1">Uncharacterized protein</fullName>
    </submittedName>
</protein>
<accession>X1RG64</accession>
<sequence length="113" mass="12055">TLPSFVRRELRVVKGNFVVFASTGDEGVIDVAEVGAVYERDVDGMPILGRQLAISKVRKSSGSYEITIPKDAQAKLGDVRGEKVIFGLTHYPGVVTIAVIKRPGDPAGCRQGG</sequence>
<dbReference type="AlphaFoldDB" id="X1RG64"/>
<reference evidence="1" key="1">
    <citation type="journal article" date="2014" name="Front. Microbiol.">
        <title>High frequency of phylogenetically diverse reductive dehalogenase-homologous genes in deep subseafloor sedimentary metagenomes.</title>
        <authorList>
            <person name="Kawai M."/>
            <person name="Futagami T."/>
            <person name="Toyoda A."/>
            <person name="Takaki Y."/>
            <person name="Nishi S."/>
            <person name="Hori S."/>
            <person name="Arai W."/>
            <person name="Tsubouchi T."/>
            <person name="Morono Y."/>
            <person name="Uchiyama I."/>
            <person name="Ito T."/>
            <person name="Fujiyama A."/>
            <person name="Inagaki F."/>
            <person name="Takami H."/>
        </authorList>
    </citation>
    <scope>NUCLEOTIDE SEQUENCE</scope>
    <source>
        <strain evidence="1">Expedition CK06-06</strain>
    </source>
</reference>